<evidence type="ECO:0000313" key="1">
    <source>
        <dbReference type="EMBL" id="GBM15642.1"/>
    </source>
</evidence>
<name>A0A4Y2DFQ3_ARAVE</name>
<comment type="caution">
    <text evidence="1">The sequence shown here is derived from an EMBL/GenBank/DDBJ whole genome shotgun (WGS) entry which is preliminary data.</text>
</comment>
<organism evidence="1 2">
    <name type="scientific">Araneus ventricosus</name>
    <name type="common">Orbweaver spider</name>
    <name type="synonym">Epeira ventricosa</name>
    <dbReference type="NCBI Taxonomy" id="182803"/>
    <lineage>
        <taxon>Eukaryota</taxon>
        <taxon>Metazoa</taxon>
        <taxon>Ecdysozoa</taxon>
        <taxon>Arthropoda</taxon>
        <taxon>Chelicerata</taxon>
        <taxon>Arachnida</taxon>
        <taxon>Araneae</taxon>
        <taxon>Araneomorphae</taxon>
        <taxon>Entelegynae</taxon>
        <taxon>Araneoidea</taxon>
        <taxon>Araneidae</taxon>
        <taxon>Araneus</taxon>
    </lineage>
</organism>
<evidence type="ECO:0000313" key="2">
    <source>
        <dbReference type="Proteomes" id="UP000499080"/>
    </source>
</evidence>
<reference evidence="1 2" key="1">
    <citation type="journal article" date="2019" name="Sci. Rep.">
        <title>Orb-weaving spider Araneus ventricosus genome elucidates the spidroin gene catalogue.</title>
        <authorList>
            <person name="Kono N."/>
            <person name="Nakamura H."/>
            <person name="Ohtoshi R."/>
            <person name="Moran D.A.P."/>
            <person name="Shinohara A."/>
            <person name="Yoshida Y."/>
            <person name="Fujiwara M."/>
            <person name="Mori M."/>
            <person name="Tomita M."/>
            <person name="Arakawa K."/>
        </authorList>
    </citation>
    <scope>NUCLEOTIDE SEQUENCE [LARGE SCALE GENOMIC DNA]</scope>
</reference>
<dbReference type="Proteomes" id="UP000499080">
    <property type="component" value="Unassembled WGS sequence"/>
</dbReference>
<proteinExistence type="predicted"/>
<dbReference type="AlphaFoldDB" id="A0A4Y2DFQ3"/>
<keyword evidence="2" id="KW-1185">Reference proteome</keyword>
<dbReference type="EMBL" id="BGPR01000362">
    <property type="protein sequence ID" value="GBM15642.1"/>
    <property type="molecule type" value="Genomic_DNA"/>
</dbReference>
<gene>
    <name evidence="1" type="ORF">AVEN_95266_1</name>
</gene>
<sequence length="102" mass="11874">MSSTPHGLLNILKNIRPFEDHCSSDCDSCCQVHVIIYWSFIPMSLKTPQKNKSRGDKLGDLGSHVTGRLCPNNLHQHCKDSMFRQVFMHMSEHLLIWYAHHW</sequence>
<protein>
    <submittedName>
        <fullName evidence="1">Uncharacterized protein</fullName>
    </submittedName>
</protein>
<accession>A0A4Y2DFQ3</accession>